<keyword evidence="1" id="KW-0812">Transmembrane</keyword>
<evidence type="ECO:0000313" key="3">
    <source>
        <dbReference type="EMBL" id="KAI9178600.1"/>
    </source>
</evidence>
<organism evidence="3 4">
    <name type="scientific">Acer negundo</name>
    <name type="common">Box elder</name>
    <dbReference type="NCBI Taxonomy" id="4023"/>
    <lineage>
        <taxon>Eukaryota</taxon>
        <taxon>Viridiplantae</taxon>
        <taxon>Streptophyta</taxon>
        <taxon>Embryophyta</taxon>
        <taxon>Tracheophyta</taxon>
        <taxon>Spermatophyta</taxon>
        <taxon>Magnoliopsida</taxon>
        <taxon>eudicotyledons</taxon>
        <taxon>Gunneridae</taxon>
        <taxon>Pentapetalae</taxon>
        <taxon>rosids</taxon>
        <taxon>malvids</taxon>
        <taxon>Sapindales</taxon>
        <taxon>Sapindaceae</taxon>
        <taxon>Hippocastanoideae</taxon>
        <taxon>Acereae</taxon>
        <taxon>Acer</taxon>
    </lineage>
</organism>
<dbReference type="InterPro" id="IPR045883">
    <property type="entry name" value="At4g13530-like"/>
</dbReference>
<dbReference type="Proteomes" id="UP001064489">
    <property type="component" value="Chromosome 5"/>
</dbReference>
<comment type="caution">
    <text evidence="3">The sequence shown here is derived from an EMBL/GenBank/DDBJ whole genome shotgun (WGS) entry which is preliminary data.</text>
</comment>
<reference evidence="3" key="1">
    <citation type="journal article" date="2022" name="Plant J.">
        <title>Strategies of tolerance reflected in two North American maple genomes.</title>
        <authorList>
            <person name="McEvoy S.L."/>
            <person name="Sezen U.U."/>
            <person name="Trouern-Trend A."/>
            <person name="McMahon S.M."/>
            <person name="Schaberg P.G."/>
            <person name="Yang J."/>
            <person name="Wegrzyn J.L."/>
            <person name="Swenson N.G."/>
        </authorList>
    </citation>
    <scope>NUCLEOTIDE SEQUENCE</scope>
    <source>
        <strain evidence="3">91603</strain>
    </source>
</reference>
<evidence type="ECO:0000313" key="4">
    <source>
        <dbReference type="Proteomes" id="UP001064489"/>
    </source>
</evidence>
<gene>
    <name evidence="3" type="ORF">LWI28_028389</name>
</gene>
<accession>A0AAD5NRQ1</accession>
<dbReference type="PANTHER" id="PTHR33646">
    <property type="entry name" value="GB|AAF00631.1"/>
    <property type="match status" value="1"/>
</dbReference>
<dbReference type="Pfam" id="PF20705">
    <property type="entry name" value="DUF6821"/>
    <property type="match status" value="1"/>
</dbReference>
<dbReference type="PANTHER" id="PTHR33646:SF2">
    <property type="entry name" value="F20H23.8 PROTEIN"/>
    <property type="match status" value="1"/>
</dbReference>
<sequence length="137" mass="15882">MASMEIHRSSLEPYSPRKKKISLDSNANQKEFDLWKWSLIEIGAICSFEVAATTMCIIIFGSQQRNQHNHKKLCFQIYADDKRIKQVVQQATKLNEAISVVRGVPIARVRIKSVMDGWMDLLWKIYKICVETLHICK</sequence>
<feature type="domain" description="DUF6821" evidence="2">
    <location>
        <begin position="15"/>
        <end position="112"/>
    </location>
</feature>
<feature type="transmembrane region" description="Helical" evidence="1">
    <location>
        <begin position="42"/>
        <end position="62"/>
    </location>
</feature>
<keyword evidence="4" id="KW-1185">Reference proteome</keyword>
<keyword evidence="1" id="KW-1133">Transmembrane helix</keyword>
<name>A0AAD5NRQ1_ACENE</name>
<dbReference type="InterPro" id="IPR049224">
    <property type="entry name" value="DUF6821"/>
</dbReference>
<reference evidence="3" key="2">
    <citation type="submission" date="2023-02" db="EMBL/GenBank/DDBJ databases">
        <authorList>
            <person name="Swenson N.G."/>
            <person name="Wegrzyn J.L."/>
            <person name="Mcevoy S.L."/>
        </authorList>
    </citation>
    <scope>NUCLEOTIDE SEQUENCE</scope>
    <source>
        <strain evidence="3">91603</strain>
        <tissue evidence="3">Leaf</tissue>
    </source>
</reference>
<keyword evidence="1" id="KW-0472">Membrane</keyword>
<dbReference type="AlphaFoldDB" id="A0AAD5NRQ1"/>
<evidence type="ECO:0000259" key="2">
    <source>
        <dbReference type="Pfam" id="PF20705"/>
    </source>
</evidence>
<protein>
    <recommendedName>
        <fullName evidence="2">DUF6821 domain-containing protein</fullName>
    </recommendedName>
</protein>
<proteinExistence type="predicted"/>
<dbReference type="EMBL" id="JAJSOW010000102">
    <property type="protein sequence ID" value="KAI9178600.1"/>
    <property type="molecule type" value="Genomic_DNA"/>
</dbReference>
<evidence type="ECO:0000256" key="1">
    <source>
        <dbReference type="SAM" id="Phobius"/>
    </source>
</evidence>